<dbReference type="Proteomes" id="UP000661280">
    <property type="component" value="Chromosome 7"/>
</dbReference>
<evidence type="ECO:0000313" key="3">
    <source>
        <dbReference type="Proteomes" id="UP000075230"/>
    </source>
</evidence>
<reference evidence="1" key="4">
    <citation type="submission" date="2021-02" db="EMBL/GenBank/DDBJ databases">
        <title>Aspergillus luchuensis mut. kawachii IFO 4304 genome sequence.</title>
        <authorList>
            <person name="Mori K."/>
            <person name="Kadooka C."/>
            <person name="Goto M."/>
            <person name="Futagami T."/>
        </authorList>
    </citation>
    <scope>NUCLEOTIDE SEQUENCE</scope>
    <source>
        <strain evidence="1">IFO 4308</strain>
    </source>
</reference>
<dbReference type="RefSeq" id="XP_041547145.1">
    <property type="nucleotide sequence ID" value="XM_041682823.1"/>
</dbReference>
<reference evidence="3" key="2">
    <citation type="submission" date="2016-02" db="EMBL/GenBank/DDBJ databases">
        <title>Genome sequencing of Aspergillus luchuensis NBRC 4314.</title>
        <authorList>
            <person name="Yamada O."/>
        </authorList>
    </citation>
    <scope>NUCLEOTIDE SEQUENCE [LARGE SCALE GENOMIC DNA]</scope>
    <source>
        <strain evidence="3">RIB 2604</strain>
    </source>
</reference>
<organism evidence="2 3">
    <name type="scientific">Aspergillus kawachii</name>
    <name type="common">White koji mold</name>
    <name type="synonym">Aspergillus awamori var. kawachi</name>
    <dbReference type="NCBI Taxonomy" id="1069201"/>
    <lineage>
        <taxon>Eukaryota</taxon>
        <taxon>Fungi</taxon>
        <taxon>Dikarya</taxon>
        <taxon>Ascomycota</taxon>
        <taxon>Pezizomycotina</taxon>
        <taxon>Eurotiomycetes</taxon>
        <taxon>Eurotiomycetidae</taxon>
        <taxon>Eurotiales</taxon>
        <taxon>Aspergillaceae</taxon>
        <taxon>Aspergillus</taxon>
        <taxon>Aspergillus subgen. Circumdati</taxon>
    </lineage>
</organism>
<dbReference type="EMBL" id="BCWF01000018">
    <property type="protein sequence ID" value="GAT24479.1"/>
    <property type="molecule type" value="Genomic_DNA"/>
</dbReference>
<evidence type="ECO:0000313" key="2">
    <source>
        <dbReference type="EMBL" id="GAT24479.1"/>
    </source>
</evidence>
<reference evidence="1" key="3">
    <citation type="submission" date="2021-01" db="EMBL/GenBank/DDBJ databases">
        <authorList>
            <consortium name="Aspergillus luchuensis mut. kawachii IFO 4304 genome sequencing consortium"/>
            <person name="Kazuki M."/>
            <person name="Futagami T."/>
        </authorList>
    </citation>
    <scope>NUCLEOTIDE SEQUENCE</scope>
    <source>
        <strain evidence="1">IFO 4308</strain>
    </source>
</reference>
<evidence type="ECO:0000313" key="1">
    <source>
        <dbReference type="EMBL" id="BCS03383.1"/>
    </source>
</evidence>
<protein>
    <submittedName>
        <fullName evidence="2">MFS transporter</fullName>
    </submittedName>
</protein>
<name>A0A146FFX3_ASPKA</name>
<gene>
    <name evidence="1" type="ORF">AKAW2_70261A</name>
    <name evidence="2" type="ORF">RIB2604_01803060</name>
</gene>
<dbReference type="KEGG" id="aluc:AKAW2_70261A"/>
<keyword evidence="4" id="KW-1185">Reference proteome</keyword>
<dbReference type="EMBL" id="AP024431">
    <property type="protein sequence ID" value="BCS03383.1"/>
    <property type="molecule type" value="Genomic_DNA"/>
</dbReference>
<accession>A0A146FFX3</accession>
<reference evidence="2 3" key="1">
    <citation type="journal article" date="2016" name="DNA Res.">
        <title>Genome sequence of Aspergillus luchuensis NBRC 4314.</title>
        <authorList>
            <person name="Yamada O."/>
            <person name="Machida M."/>
            <person name="Hosoyama A."/>
            <person name="Goto M."/>
            <person name="Takahashi T."/>
            <person name="Futagami T."/>
            <person name="Yamagata Y."/>
            <person name="Takeuchi M."/>
            <person name="Kobayashi T."/>
            <person name="Koike H."/>
            <person name="Abe K."/>
            <person name="Asai K."/>
            <person name="Arita M."/>
            <person name="Fujita N."/>
            <person name="Fukuda K."/>
            <person name="Higa K."/>
            <person name="Horikawa H."/>
            <person name="Ishikawa T."/>
            <person name="Jinno K."/>
            <person name="Kato Y."/>
            <person name="Kirimura K."/>
            <person name="Mizutani O."/>
            <person name="Nakasone K."/>
            <person name="Sano M."/>
            <person name="Shiraishi Y."/>
            <person name="Tsukahara M."/>
            <person name="Gomi K."/>
        </authorList>
    </citation>
    <scope>NUCLEOTIDE SEQUENCE [LARGE SCALE GENOMIC DNA]</scope>
    <source>
        <strain evidence="2 3">RIB 2604</strain>
    </source>
</reference>
<dbReference type="AlphaFoldDB" id="A0A146FFX3"/>
<proteinExistence type="predicted"/>
<sequence length="57" mass="6596">MADVKAAKVSDRSSEAMMHVALEVVREEEEEEQAPTAAQSYFVRWPILAQHYEVERF</sequence>
<evidence type="ECO:0000313" key="4">
    <source>
        <dbReference type="Proteomes" id="UP000661280"/>
    </source>
</evidence>
<dbReference type="Proteomes" id="UP000075230">
    <property type="component" value="Unassembled WGS sequence"/>
</dbReference>
<dbReference type="GeneID" id="64964704"/>